<dbReference type="PANTHER" id="PTHR31356">
    <property type="entry name" value="THYLAKOID LUMENAL 29 KDA PROTEIN, CHLOROPLASTIC-RELATED"/>
    <property type="match status" value="1"/>
</dbReference>
<evidence type="ECO:0000256" key="6">
    <source>
        <dbReference type="RuleBase" id="RU004241"/>
    </source>
</evidence>
<dbReference type="PANTHER" id="PTHR31356:SF53">
    <property type="entry name" value="HEME PEROXIDASE"/>
    <property type="match status" value="1"/>
</dbReference>
<evidence type="ECO:0000259" key="8">
    <source>
        <dbReference type="PROSITE" id="PS50873"/>
    </source>
</evidence>
<dbReference type="GO" id="GO:0004601">
    <property type="term" value="F:peroxidase activity"/>
    <property type="evidence" value="ECO:0007669"/>
    <property type="project" value="UniProtKB-KW"/>
</dbReference>
<dbReference type="EC" id="1.11.1.-" evidence="7"/>
<accession>A0AAD7HRM3</accession>
<dbReference type="PROSITE" id="PS50873">
    <property type="entry name" value="PEROXIDASE_4"/>
    <property type="match status" value="1"/>
</dbReference>
<dbReference type="Gene3D" id="1.10.520.10">
    <property type="match status" value="1"/>
</dbReference>
<evidence type="ECO:0000256" key="7">
    <source>
        <dbReference type="RuleBase" id="RU363051"/>
    </source>
</evidence>
<keyword evidence="4 7" id="KW-0560">Oxidoreductase</keyword>
<dbReference type="GO" id="GO:0000302">
    <property type="term" value="P:response to reactive oxygen species"/>
    <property type="evidence" value="ECO:0007669"/>
    <property type="project" value="TreeGrafter"/>
</dbReference>
<dbReference type="SUPFAM" id="SSF48113">
    <property type="entry name" value="Heme-dependent peroxidases"/>
    <property type="match status" value="1"/>
</dbReference>
<dbReference type="Proteomes" id="UP001215598">
    <property type="component" value="Unassembled WGS sequence"/>
</dbReference>
<dbReference type="AlphaFoldDB" id="A0AAD7HRM3"/>
<sequence>MLFLRLGIVLLTSVNLSTAATRPDHVIDELEHLLVDTDGFNDAGFQKAITPCSNYFSGSQLLGRETAAQWIRVAFHDFATADVKAGTGGIDASIGFETLRPENSGAAMNDSLAFFAPFVNAHASMADMIALSIVMSVGTCSNPTLVIPLRGGRIDATEGGLFGVPEPETDIDTTLNQFSLAGFSQSDAIGLTICGHTLGSVHHAGFPQVVPESVVTPNNTGGGIHFDATPDVFDVDVLNEYLEWKGQRGGPLVTTDNVTVRSDLRLYLSDNNATLKGLAESSSTFRSTCAALLTRMINTTPTSTQLTDVITPVEVNPVNVSLTVSSGRELHFSGYIRLLSTAFQSRDEVVVSWTSRTGSSSPGFNTQATAVANGNSSMFGETFYHFFNASIDPTAGISSFDITILRSGSASQIFSNGGGGYPMEDVAIFLPQETVVGSDERISVSAAVLTVANAQNVTATISAPSPQLGTLSPTIVQSVVAFEKSGTRGLYTTYSATLPPVPNIRQTTLDLTASGDRTVYRDEFRRITL</sequence>
<dbReference type="Gene3D" id="1.10.420.10">
    <property type="entry name" value="Peroxidase, domain 2"/>
    <property type="match status" value="1"/>
</dbReference>
<evidence type="ECO:0000313" key="9">
    <source>
        <dbReference type="EMBL" id="KAJ7726756.1"/>
    </source>
</evidence>
<keyword evidence="7" id="KW-0732">Signal</keyword>
<organism evidence="9 10">
    <name type="scientific">Mycena metata</name>
    <dbReference type="NCBI Taxonomy" id="1033252"/>
    <lineage>
        <taxon>Eukaryota</taxon>
        <taxon>Fungi</taxon>
        <taxon>Dikarya</taxon>
        <taxon>Basidiomycota</taxon>
        <taxon>Agaricomycotina</taxon>
        <taxon>Agaricomycetes</taxon>
        <taxon>Agaricomycetidae</taxon>
        <taxon>Agaricales</taxon>
        <taxon>Marasmiineae</taxon>
        <taxon>Mycenaceae</taxon>
        <taxon>Mycena</taxon>
    </lineage>
</organism>
<feature type="domain" description="Plant heme peroxidase family profile" evidence="8">
    <location>
        <begin position="124"/>
        <end position="344"/>
    </location>
</feature>
<feature type="signal peptide" evidence="7">
    <location>
        <begin position="1"/>
        <end position="19"/>
    </location>
</feature>
<evidence type="ECO:0000313" key="10">
    <source>
        <dbReference type="Proteomes" id="UP001215598"/>
    </source>
</evidence>
<keyword evidence="1 7" id="KW-0575">Peroxidase</keyword>
<dbReference type="GO" id="GO:0042744">
    <property type="term" value="P:hydrogen peroxide catabolic process"/>
    <property type="evidence" value="ECO:0007669"/>
    <property type="project" value="TreeGrafter"/>
</dbReference>
<keyword evidence="2" id="KW-0349">Heme</keyword>
<feature type="chain" id="PRO_5041772411" description="Peroxidase" evidence="7">
    <location>
        <begin position="20"/>
        <end position="529"/>
    </location>
</feature>
<evidence type="ECO:0000256" key="1">
    <source>
        <dbReference type="ARBA" id="ARBA00022559"/>
    </source>
</evidence>
<name>A0AAD7HRM3_9AGAR</name>
<dbReference type="GO" id="GO:0034599">
    <property type="term" value="P:cellular response to oxidative stress"/>
    <property type="evidence" value="ECO:0007669"/>
    <property type="project" value="InterPro"/>
</dbReference>
<dbReference type="InterPro" id="IPR010255">
    <property type="entry name" value="Haem_peroxidase_sf"/>
</dbReference>
<gene>
    <name evidence="9" type="ORF">B0H16DRAFT_1591971</name>
</gene>
<dbReference type="InterPro" id="IPR044831">
    <property type="entry name" value="Ccp1-like"/>
</dbReference>
<proteinExistence type="inferred from homology"/>
<dbReference type="EMBL" id="JARKIB010000184">
    <property type="protein sequence ID" value="KAJ7726756.1"/>
    <property type="molecule type" value="Genomic_DNA"/>
</dbReference>
<dbReference type="Pfam" id="PF00141">
    <property type="entry name" value="peroxidase"/>
    <property type="match status" value="1"/>
</dbReference>
<comment type="caution">
    <text evidence="9">The sequence shown here is derived from an EMBL/GenBank/DDBJ whole genome shotgun (WGS) entry which is preliminary data.</text>
</comment>
<evidence type="ECO:0000256" key="4">
    <source>
        <dbReference type="ARBA" id="ARBA00023002"/>
    </source>
</evidence>
<reference evidence="9" key="1">
    <citation type="submission" date="2023-03" db="EMBL/GenBank/DDBJ databases">
        <title>Massive genome expansion in bonnet fungi (Mycena s.s.) driven by repeated elements and novel gene families across ecological guilds.</title>
        <authorList>
            <consortium name="Lawrence Berkeley National Laboratory"/>
            <person name="Harder C.B."/>
            <person name="Miyauchi S."/>
            <person name="Viragh M."/>
            <person name="Kuo A."/>
            <person name="Thoen E."/>
            <person name="Andreopoulos B."/>
            <person name="Lu D."/>
            <person name="Skrede I."/>
            <person name="Drula E."/>
            <person name="Henrissat B."/>
            <person name="Morin E."/>
            <person name="Kohler A."/>
            <person name="Barry K."/>
            <person name="LaButti K."/>
            <person name="Morin E."/>
            <person name="Salamov A."/>
            <person name="Lipzen A."/>
            <person name="Mereny Z."/>
            <person name="Hegedus B."/>
            <person name="Baldrian P."/>
            <person name="Stursova M."/>
            <person name="Weitz H."/>
            <person name="Taylor A."/>
            <person name="Grigoriev I.V."/>
            <person name="Nagy L.G."/>
            <person name="Martin F."/>
            <person name="Kauserud H."/>
        </authorList>
    </citation>
    <scope>NUCLEOTIDE SEQUENCE</scope>
    <source>
        <strain evidence="9">CBHHK182m</strain>
    </source>
</reference>
<keyword evidence="5" id="KW-0408">Iron</keyword>
<keyword evidence="3" id="KW-0479">Metal-binding</keyword>
<evidence type="ECO:0000256" key="2">
    <source>
        <dbReference type="ARBA" id="ARBA00022617"/>
    </source>
</evidence>
<dbReference type="GO" id="GO:0020037">
    <property type="term" value="F:heme binding"/>
    <property type="evidence" value="ECO:0007669"/>
    <property type="project" value="UniProtKB-UniRule"/>
</dbReference>
<dbReference type="InterPro" id="IPR002016">
    <property type="entry name" value="Haem_peroxidase"/>
</dbReference>
<comment type="similarity">
    <text evidence="6">Belongs to the peroxidase family.</text>
</comment>
<evidence type="ECO:0000256" key="3">
    <source>
        <dbReference type="ARBA" id="ARBA00022723"/>
    </source>
</evidence>
<keyword evidence="10" id="KW-1185">Reference proteome</keyword>
<dbReference type="GO" id="GO:0046872">
    <property type="term" value="F:metal ion binding"/>
    <property type="evidence" value="ECO:0007669"/>
    <property type="project" value="UniProtKB-UniRule"/>
</dbReference>
<protein>
    <recommendedName>
        <fullName evidence="7">Peroxidase</fullName>
        <ecNumber evidence="7">1.11.1.-</ecNumber>
    </recommendedName>
</protein>
<evidence type="ECO:0000256" key="5">
    <source>
        <dbReference type="ARBA" id="ARBA00023004"/>
    </source>
</evidence>